<comment type="caution">
    <text evidence="2">The sequence shown here is derived from an EMBL/GenBank/DDBJ whole genome shotgun (WGS) entry which is preliminary data.</text>
</comment>
<protein>
    <submittedName>
        <fullName evidence="2">Uncharacterized protein</fullName>
    </submittedName>
</protein>
<feature type="compositionally biased region" description="Polar residues" evidence="1">
    <location>
        <begin position="169"/>
        <end position="181"/>
    </location>
</feature>
<sequence>METAKPKPPPTLEELANDPSRTHRTWYPKYGRVQKCDYCNGRSEGTLHVCSDCSVRICVHCARSRAWAVQRSRHFIDVDACDWAVKKPPRPIKPATQRGSKRPAQSPPENAPSGPAARRRKLGNSLSGADDGNDDEDDSGDDDSHIPNSRGRSTLRLAPVVGRNGGDNGQSRARPSAIQSRDASHEVGTPDVISQVTPPPFTAEDEERDNLIKDIYYWIYGTRPTLGPHRMRTPIPDIWEGDRLPGSYNTRPGYDQGGSSQGGNPYHPTSRTTPSYHPHSNHTPAEVEQLQHDRQTLAEMQDAWIHHPELARMAGNWIGISIKNGEKAGETRRVYAIELLWDVLEARRSRVLLRGDSQTVRWFVSERDRQFRLEHSAREGRSAK</sequence>
<accession>A0AAN6RYI2</accession>
<proteinExistence type="predicted"/>
<evidence type="ECO:0000313" key="2">
    <source>
        <dbReference type="EMBL" id="KAK3906846.1"/>
    </source>
</evidence>
<dbReference type="EMBL" id="MU855318">
    <property type="protein sequence ID" value="KAK3906846.1"/>
    <property type="molecule type" value="Genomic_DNA"/>
</dbReference>
<gene>
    <name evidence="2" type="ORF">C8A05DRAFT_11451</name>
</gene>
<feature type="compositionally biased region" description="Pro residues" evidence="1">
    <location>
        <begin position="1"/>
        <end position="11"/>
    </location>
</feature>
<name>A0AAN6RYI2_9PEZI</name>
<feature type="compositionally biased region" description="Acidic residues" evidence="1">
    <location>
        <begin position="131"/>
        <end position="141"/>
    </location>
</feature>
<reference evidence="2" key="2">
    <citation type="submission" date="2023-05" db="EMBL/GenBank/DDBJ databases">
        <authorList>
            <consortium name="Lawrence Berkeley National Laboratory"/>
            <person name="Steindorff A."/>
            <person name="Hensen N."/>
            <person name="Bonometti L."/>
            <person name="Westerberg I."/>
            <person name="Brannstrom I.O."/>
            <person name="Guillou S."/>
            <person name="Cros-Aarteil S."/>
            <person name="Calhoun S."/>
            <person name="Haridas S."/>
            <person name="Kuo A."/>
            <person name="Mondo S."/>
            <person name="Pangilinan J."/>
            <person name="Riley R."/>
            <person name="Labutti K."/>
            <person name="Andreopoulos B."/>
            <person name="Lipzen A."/>
            <person name="Chen C."/>
            <person name="Yanf M."/>
            <person name="Daum C."/>
            <person name="Ng V."/>
            <person name="Clum A."/>
            <person name="Ohm R."/>
            <person name="Martin F."/>
            <person name="Silar P."/>
            <person name="Natvig D."/>
            <person name="Lalanne C."/>
            <person name="Gautier V."/>
            <person name="Ament-Velasquez S.L."/>
            <person name="Kruys A."/>
            <person name="Hutchinson M.I."/>
            <person name="Powell A.J."/>
            <person name="Barry K."/>
            <person name="Miller A.N."/>
            <person name="Grigoriev I.V."/>
            <person name="Debuchy R."/>
            <person name="Gladieux P."/>
            <person name="Thoren M.H."/>
            <person name="Johannesson H."/>
        </authorList>
    </citation>
    <scope>NUCLEOTIDE SEQUENCE</scope>
    <source>
        <strain evidence="2">CBS 103.79</strain>
    </source>
</reference>
<evidence type="ECO:0000256" key="1">
    <source>
        <dbReference type="SAM" id="MobiDB-lite"/>
    </source>
</evidence>
<feature type="region of interest" description="Disordered" evidence="1">
    <location>
        <begin position="1"/>
        <end position="20"/>
    </location>
</feature>
<reference evidence="2" key="1">
    <citation type="journal article" date="2023" name="Mol. Phylogenet. Evol.">
        <title>Genome-scale phylogeny and comparative genomics of the fungal order Sordariales.</title>
        <authorList>
            <person name="Hensen N."/>
            <person name="Bonometti L."/>
            <person name="Westerberg I."/>
            <person name="Brannstrom I.O."/>
            <person name="Guillou S."/>
            <person name="Cros-Aarteil S."/>
            <person name="Calhoun S."/>
            <person name="Haridas S."/>
            <person name="Kuo A."/>
            <person name="Mondo S."/>
            <person name="Pangilinan J."/>
            <person name="Riley R."/>
            <person name="LaButti K."/>
            <person name="Andreopoulos B."/>
            <person name="Lipzen A."/>
            <person name="Chen C."/>
            <person name="Yan M."/>
            <person name="Daum C."/>
            <person name="Ng V."/>
            <person name="Clum A."/>
            <person name="Steindorff A."/>
            <person name="Ohm R.A."/>
            <person name="Martin F."/>
            <person name="Silar P."/>
            <person name="Natvig D.O."/>
            <person name="Lalanne C."/>
            <person name="Gautier V."/>
            <person name="Ament-Velasquez S.L."/>
            <person name="Kruys A."/>
            <person name="Hutchinson M.I."/>
            <person name="Powell A.J."/>
            <person name="Barry K."/>
            <person name="Miller A.N."/>
            <person name="Grigoriev I.V."/>
            <person name="Debuchy R."/>
            <person name="Gladieux P."/>
            <person name="Hiltunen Thoren M."/>
            <person name="Johannesson H."/>
        </authorList>
    </citation>
    <scope>NUCLEOTIDE SEQUENCE</scope>
    <source>
        <strain evidence="2">CBS 103.79</strain>
    </source>
</reference>
<keyword evidence="3" id="KW-1185">Reference proteome</keyword>
<evidence type="ECO:0000313" key="3">
    <source>
        <dbReference type="Proteomes" id="UP001303889"/>
    </source>
</evidence>
<organism evidence="2 3">
    <name type="scientific">Staphylotrichum tortipilum</name>
    <dbReference type="NCBI Taxonomy" id="2831512"/>
    <lineage>
        <taxon>Eukaryota</taxon>
        <taxon>Fungi</taxon>
        <taxon>Dikarya</taxon>
        <taxon>Ascomycota</taxon>
        <taxon>Pezizomycotina</taxon>
        <taxon>Sordariomycetes</taxon>
        <taxon>Sordariomycetidae</taxon>
        <taxon>Sordariales</taxon>
        <taxon>Chaetomiaceae</taxon>
        <taxon>Staphylotrichum</taxon>
    </lineage>
</organism>
<dbReference type="AlphaFoldDB" id="A0AAN6RYI2"/>
<dbReference type="Proteomes" id="UP001303889">
    <property type="component" value="Unassembled WGS sequence"/>
</dbReference>
<feature type="region of interest" description="Disordered" evidence="1">
    <location>
        <begin position="86"/>
        <end position="207"/>
    </location>
</feature>
<feature type="region of interest" description="Disordered" evidence="1">
    <location>
        <begin position="237"/>
        <end position="287"/>
    </location>
</feature>